<sequence>MSELRLTGKTPDGVHIALTDNNGAEYTLRISDTLRATVNQPRLTSVPVTDENAVMTVKEIQRRLRAGETMDAIARDGNISVDKVERFSGPILQERLFIIDQVHSLTPRRDGKDNAREAMTFLDIVISKLAPRGVDVDSLDWNTWRLDDGTWTIELHYPNRDGMGAAQFTYDTHRRTIAPLDDNAAWMMGEDAPIRRIEPGLIYSEPNHPSRASERIEPREPIRIDSAPIRSIASSLDDLPDNDPTDEEFEAEISRETPRLVSIRETPAPGDKQDGITARAKVPSWDEIMFGQKPQEDPENNN</sequence>
<protein>
    <submittedName>
        <fullName evidence="3">Unannotated protein</fullName>
    </submittedName>
</protein>
<dbReference type="NCBIfam" id="NF040712">
    <property type="entry name" value="SepH"/>
    <property type="match status" value="1"/>
</dbReference>
<name>A0A6J5ZH96_9ZZZZ</name>
<gene>
    <name evidence="3" type="ORF">UFOPK3574_00830</name>
</gene>
<organism evidence="3">
    <name type="scientific">freshwater metagenome</name>
    <dbReference type="NCBI Taxonomy" id="449393"/>
    <lineage>
        <taxon>unclassified sequences</taxon>
        <taxon>metagenomes</taxon>
        <taxon>ecological metagenomes</taxon>
    </lineage>
</organism>
<dbReference type="EMBL" id="CAESAF010000094">
    <property type="protein sequence ID" value="CAB4339800.1"/>
    <property type="molecule type" value="Genomic_DNA"/>
</dbReference>
<dbReference type="AlphaFoldDB" id="A0A6J5ZH96"/>
<proteinExistence type="predicted"/>
<dbReference type="Pfam" id="PF11268">
    <property type="entry name" value="DUF3071"/>
    <property type="match status" value="1"/>
</dbReference>
<accession>A0A6J5ZH96</accession>
<dbReference type="InterPro" id="IPR021421">
    <property type="entry name" value="DUF3071"/>
</dbReference>
<evidence type="ECO:0000313" key="3">
    <source>
        <dbReference type="EMBL" id="CAB4339800.1"/>
    </source>
</evidence>
<feature type="domain" description="DUF3071" evidence="2">
    <location>
        <begin position="1"/>
        <end position="170"/>
    </location>
</feature>
<dbReference type="InterPro" id="IPR047682">
    <property type="entry name" value="SepH-like"/>
</dbReference>
<feature type="compositionally biased region" description="Acidic residues" evidence="1">
    <location>
        <begin position="238"/>
        <end position="251"/>
    </location>
</feature>
<evidence type="ECO:0000259" key="2">
    <source>
        <dbReference type="Pfam" id="PF11268"/>
    </source>
</evidence>
<reference evidence="3" key="1">
    <citation type="submission" date="2020-05" db="EMBL/GenBank/DDBJ databases">
        <authorList>
            <person name="Chiriac C."/>
            <person name="Salcher M."/>
            <person name="Ghai R."/>
            <person name="Kavagutti S V."/>
        </authorList>
    </citation>
    <scope>NUCLEOTIDE SEQUENCE</scope>
</reference>
<feature type="region of interest" description="Disordered" evidence="1">
    <location>
        <begin position="201"/>
        <end position="302"/>
    </location>
</feature>
<feature type="compositionally biased region" description="Basic and acidic residues" evidence="1">
    <location>
        <begin position="211"/>
        <end position="223"/>
    </location>
</feature>
<evidence type="ECO:0000256" key="1">
    <source>
        <dbReference type="SAM" id="MobiDB-lite"/>
    </source>
</evidence>